<dbReference type="Proteomes" id="UP001465755">
    <property type="component" value="Unassembled WGS sequence"/>
</dbReference>
<proteinExistence type="predicted"/>
<accession>A0AAW1P134</accession>
<organism evidence="1 2">
    <name type="scientific">Symbiochloris irregularis</name>
    <dbReference type="NCBI Taxonomy" id="706552"/>
    <lineage>
        <taxon>Eukaryota</taxon>
        <taxon>Viridiplantae</taxon>
        <taxon>Chlorophyta</taxon>
        <taxon>core chlorophytes</taxon>
        <taxon>Trebouxiophyceae</taxon>
        <taxon>Trebouxiales</taxon>
        <taxon>Trebouxiaceae</taxon>
        <taxon>Symbiochloris</taxon>
    </lineage>
</organism>
<dbReference type="EMBL" id="JALJOQ010000071">
    <property type="protein sequence ID" value="KAK9802571.1"/>
    <property type="molecule type" value="Genomic_DNA"/>
</dbReference>
<evidence type="ECO:0000313" key="2">
    <source>
        <dbReference type="Proteomes" id="UP001465755"/>
    </source>
</evidence>
<keyword evidence="2" id="KW-1185">Reference proteome</keyword>
<sequence length="139" mass="14280">MASAGVLQPADKSLRELAASVAQASAQGAVSEQLCLEVALYLPAAIQLSVLVSVQGEQPVVVDSGDLLTAGMKSITLHNLSERLTPDATADAVHLRLSREISPPELASCILPCAVKLQQAGSMFLFGKAGPCKALQGAS</sequence>
<gene>
    <name evidence="1" type="ORF">WJX73_004765</name>
</gene>
<dbReference type="AlphaFoldDB" id="A0AAW1P134"/>
<name>A0AAW1P134_9CHLO</name>
<comment type="caution">
    <text evidence="1">The sequence shown here is derived from an EMBL/GenBank/DDBJ whole genome shotgun (WGS) entry which is preliminary data.</text>
</comment>
<evidence type="ECO:0000313" key="1">
    <source>
        <dbReference type="EMBL" id="KAK9802571.1"/>
    </source>
</evidence>
<protein>
    <submittedName>
        <fullName evidence="1">Uncharacterized protein</fullName>
    </submittedName>
</protein>
<reference evidence="1 2" key="1">
    <citation type="journal article" date="2024" name="Nat. Commun.">
        <title>Phylogenomics reveals the evolutionary origins of lichenization in chlorophyte algae.</title>
        <authorList>
            <person name="Puginier C."/>
            <person name="Libourel C."/>
            <person name="Otte J."/>
            <person name="Skaloud P."/>
            <person name="Haon M."/>
            <person name="Grisel S."/>
            <person name="Petersen M."/>
            <person name="Berrin J.G."/>
            <person name="Delaux P.M."/>
            <person name="Dal Grande F."/>
            <person name="Keller J."/>
        </authorList>
    </citation>
    <scope>NUCLEOTIDE SEQUENCE [LARGE SCALE GENOMIC DNA]</scope>
    <source>
        <strain evidence="1 2">SAG 2036</strain>
    </source>
</reference>